<dbReference type="EMBL" id="EF101928">
    <property type="protein sequence ID" value="ABT16796.1"/>
    <property type="molecule type" value="Genomic_DNA"/>
</dbReference>
<feature type="transmembrane region" description="Helical" evidence="1">
    <location>
        <begin position="41"/>
        <end position="60"/>
    </location>
</feature>
<protein>
    <submittedName>
        <fullName evidence="2">Uncharacterized protein z662L</fullName>
    </submittedName>
</protein>
<keyword evidence="1" id="KW-1133">Transmembrane helix</keyword>
<sequence>MNTPTPSRNAFNGVRLSLNVKKSPIMAAYARNPPSGRKTTGFPWIFSIIGVKILLINSVIHAMSKTIIVTATMARSLIMFFISYIINYNALCSVPQEALAIICL</sequence>
<reference evidence="2 3" key="1">
    <citation type="submission" date="2006-09" db="EMBL/GenBank/DDBJ databases">
        <title>Sequence and annotation of the 288-kb ATCV-1 virus that infects an endosymbiotic Chlorella strain of the heliozoon Acanthocystis turfacea.</title>
        <authorList>
            <person name="Fitzgerald L.A."/>
            <person name="Graves M.V."/>
            <person name="Li X."/>
            <person name="Pfitzner A.J.P."/>
            <person name="Hartigan J."/>
            <person name="Van Etten J.L."/>
        </authorList>
    </citation>
    <scope>NUCLEOTIDE SEQUENCE [LARGE SCALE GENOMIC DNA]</scope>
    <source>
        <strain evidence="2 3">ATCV-1</strain>
    </source>
</reference>
<dbReference type="Proteomes" id="UP000202420">
    <property type="component" value="Segment"/>
</dbReference>
<gene>
    <name evidence="2" type="primary">z662L</name>
    <name evidence="2" type="ORF">ATCV1_z662L</name>
</gene>
<dbReference type="GeneID" id="5470591"/>
<organism evidence="2 3">
    <name type="scientific">Chlorovirus heliozoae</name>
    <dbReference type="NCBI Taxonomy" id="322019"/>
    <lineage>
        <taxon>Viruses</taxon>
        <taxon>Varidnaviria</taxon>
        <taxon>Bamfordvirae</taxon>
        <taxon>Nucleocytoviricota</taxon>
        <taxon>Megaviricetes</taxon>
        <taxon>Algavirales</taxon>
        <taxon>Phycodnaviridae</taxon>
        <taxon>Chlorovirus</taxon>
    </lineage>
</organism>
<keyword evidence="3" id="KW-1185">Reference proteome</keyword>
<keyword evidence="1" id="KW-0812">Transmembrane</keyword>
<keyword evidence="1" id="KW-0472">Membrane</keyword>
<dbReference type="RefSeq" id="YP_001427143.1">
    <property type="nucleotide sequence ID" value="NC_008724.1"/>
</dbReference>
<evidence type="ECO:0000313" key="2">
    <source>
        <dbReference type="EMBL" id="ABT16796.1"/>
    </source>
</evidence>
<proteinExistence type="predicted"/>
<accession>A7K9S2</accession>
<dbReference type="KEGG" id="vg:5470591"/>
<name>A7K9S2_9PHYC</name>
<evidence type="ECO:0000313" key="3">
    <source>
        <dbReference type="Proteomes" id="UP000202420"/>
    </source>
</evidence>
<evidence type="ECO:0000256" key="1">
    <source>
        <dbReference type="SAM" id="Phobius"/>
    </source>
</evidence>
<feature type="transmembrane region" description="Helical" evidence="1">
    <location>
        <begin position="67"/>
        <end position="86"/>
    </location>
</feature>